<dbReference type="InParanoid" id="A0A067LRV1"/>
<dbReference type="HOGENOM" id="CLU_1970173_0_0_1"/>
<protein>
    <submittedName>
        <fullName evidence="1">Uncharacterized protein</fullName>
    </submittedName>
</protein>
<dbReference type="STRING" id="930990.A0A067LRV1"/>
<proteinExistence type="predicted"/>
<dbReference type="OrthoDB" id="3269417at2759"/>
<dbReference type="EMBL" id="KL198197">
    <property type="protein sequence ID" value="KDQ05729.1"/>
    <property type="molecule type" value="Genomic_DNA"/>
</dbReference>
<dbReference type="Proteomes" id="UP000027195">
    <property type="component" value="Unassembled WGS sequence"/>
</dbReference>
<dbReference type="AlphaFoldDB" id="A0A067LRV1"/>
<gene>
    <name evidence="1" type="ORF">BOTBODRAFT_122314</name>
</gene>
<accession>A0A067LRV1</accession>
<name>A0A067LRV1_BOTB1</name>
<sequence length="127" mass="14835">MLVNDFLHEWEIGDWKEIFNHLIRILYAVDPRLVFTTTLCNFRQILPFARDTIRKFVHNVSDAKRSAARDYEDVLQCIIPVFYGLLPEPHNLEICKLLHAALEFHTLAKLHLHTDNTLADLDQAITI</sequence>
<evidence type="ECO:0000313" key="2">
    <source>
        <dbReference type="Proteomes" id="UP000027195"/>
    </source>
</evidence>
<organism evidence="1 2">
    <name type="scientific">Botryobasidium botryosum (strain FD-172 SS1)</name>
    <dbReference type="NCBI Taxonomy" id="930990"/>
    <lineage>
        <taxon>Eukaryota</taxon>
        <taxon>Fungi</taxon>
        <taxon>Dikarya</taxon>
        <taxon>Basidiomycota</taxon>
        <taxon>Agaricomycotina</taxon>
        <taxon>Agaricomycetes</taxon>
        <taxon>Cantharellales</taxon>
        <taxon>Botryobasidiaceae</taxon>
        <taxon>Botryobasidium</taxon>
    </lineage>
</organism>
<reference evidence="2" key="1">
    <citation type="journal article" date="2014" name="Proc. Natl. Acad. Sci. U.S.A.">
        <title>Extensive sampling of basidiomycete genomes demonstrates inadequacy of the white-rot/brown-rot paradigm for wood decay fungi.</title>
        <authorList>
            <person name="Riley R."/>
            <person name="Salamov A.A."/>
            <person name="Brown D.W."/>
            <person name="Nagy L.G."/>
            <person name="Floudas D."/>
            <person name="Held B.W."/>
            <person name="Levasseur A."/>
            <person name="Lombard V."/>
            <person name="Morin E."/>
            <person name="Otillar R."/>
            <person name="Lindquist E.A."/>
            <person name="Sun H."/>
            <person name="LaButti K.M."/>
            <person name="Schmutz J."/>
            <person name="Jabbour D."/>
            <person name="Luo H."/>
            <person name="Baker S.E."/>
            <person name="Pisabarro A.G."/>
            <person name="Walton J.D."/>
            <person name="Blanchette R.A."/>
            <person name="Henrissat B."/>
            <person name="Martin F."/>
            <person name="Cullen D."/>
            <person name="Hibbett D.S."/>
            <person name="Grigoriev I.V."/>
        </authorList>
    </citation>
    <scope>NUCLEOTIDE SEQUENCE [LARGE SCALE GENOMIC DNA]</scope>
    <source>
        <strain evidence="2">FD-172 SS1</strain>
    </source>
</reference>
<evidence type="ECO:0000313" key="1">
    <source>
        <dbReference type="EMBL" id="KDQ05729.1"/>
    </source>
</evidence>
<keyword evidence="2" id="KW-1185">Reference proteome</keyword>